<dbReference type="AlphaFoldDB" id="A0A2N0U3L0"/>
<keyword evidence="2" id="KW-1185">Reference proteome</keyword>
<evidence type="ECO:0000313" key="1">
    <source>
        <dbReference type="EMBL" id="PKD21611.1"/>
    </source>
</evidence>
<accession>A0A2N0U3L0</accession>
<organism evidence="1 2">
    <name type="scientific">Salegentibacter salinarum</name>
    <dbReference type="NCBI Taxonomy" id="447422"/>
    <lineage>
        <taxon>Bacteria</taxon>
        <taxon>Pseudomonadati</taxon>
        <taxon>Bacteroidota</taxon>
        <taxon>Flavobacteriia</taxon>
        <taxon>Flavobacteriales</taxon>
        <taxon>Flavobacteriaceae</taxon>
        <taxon>Salegentibacter</taxon>
    </lineage>
</organism>
<dbReference type="EMBL" id="LKTS01000001">
    <property type="protein sequence ID" value="PKD21611.1"/>
    <property type="molecule type" value="Genomic_DNA"/>
</dbReference>
<reference evidence="1 2" key="1">
    <citation type="submission" date="2015-10" db="EMBL/GenBank/DDBJ databases">
        <title>Draft genome sequence of Salegentibacter salinarum KCTC 12975.</title>
        <authorList>
            <person name="Lin W."/>
            <person name="Zheng Q."/>
        </authorList>
    </citation>
    <scope>NUCLEOTIDE SEQUENCE [LARGE SCALE GENOMIC DNA]</scope>
    <source>
        <strain evidence="1 2">KCTC 12975</strain>
    </source>
</reference>
<sequence>MKKAHKISLLFLLIFLFGLIGFIASINLSLNKKSQVNIKSAQLYMDRNISDSNKNHISFIIFLNI</sequence>
<evidence type="ECO:0000313" key="2">
    <source>
        <dbReference type="Proteomes" id="UP000232673"/>
    </source>
</evidence>
<name>A0A2N0U3L0_9FLAO</name>
<gene>
    <name evidence="1" type="ORF">APR41_01075</name>
</gene>
<protein>
    <submittedName>
        <fullName evidence="1">Uncharacterized protein</fullName>
    </submittedName>
</protein>
<dbReference type="Proteomes" id="UP000232673">
    <property type="component" value="Unassembled WGS sequence"/>
</dbReference>
<proteinExistence type="predicted"/>
<comment type="caution">
    <text evidence="1">The sequence shown here is derived from an EMBL/GenBank/DDBJ whole genome shotgun (WGS) entry which is preliminary data.</text>
</comment>